<sequence length="59" mass="6479">MATYFTMLRLLTTVVIFAIAQAMSALTSEQPSPPTTTPSPPTTTPFITTTHRRLSDIPR</sequence>
<feature type="signal peptide" evidence="2">
    <location>
        <begin position="1"/>
        <end position="22"/>
    </location>
</feature>
<reference evidence="3 4" key="1">
    <citation type="submission" date="2024-02" db="EMBL/GenBank/DDBJ databases">
        <title>Chromosome-scale genome assembly of the rough periwinkle Littorina saxatilis.</title>
        <authorList>
            <person name="De Jode A."/>
            <person name="Faria R."/>
            <person name="Formenti G."/>
            <person name="Sims Y."/>
            <person name="Smith T.P."/>
            <person name="Tracey A."/>
            <person name="Wood J.M.D."/>
            <person name="Zagrodzka Z.B."/>
            <person name="Johannesson K."/>
            <person name="Butlin R.K."/>
            <person name="Leder E.H."/>
        </authorList>
    </citation>
    <scope>NUCLEOTIDE SEQUENCE [LARGE SCALE GENOMIC DNA]</scope>
    <source>
        <strain evidence="3">Snail1</strain>
        <tissue evidence="3">Muscle</tissue>
    </source>
</reference>
<feature type="chain" id="PRO_5042910548" evidence="2">
    <location>
        <begin position="23"/>
        <end position="59"/>
    </location>
</feature>
<accession>A0AAN9G2S4</accession>
<name>A0AAN9G2S4_9CAEN</name>
<gene>
    <name evidence="3" type="ORF">V1264_009478</name>
</gene>
<feature type="compositionally biased region" description="Pro residues" evidence="1">
    <location>
        <begin position="31"/>
        <end position="43"/>
    </location>
</feature>
<keyword evidence="2" id="KW-0732">Signal</keyword>
<evidence type="ECO:0000313" key="4">
    <source>
        <dbReference type="Proteomes" id="UP001374579"/>
    </source>
</evidence>
<evidence type="ECO:0000256" key="2">
    <source>
        <dbReference type="SAM" id="SignalP"/>
    </source>
</evidence>
<dbReference type="Proteomes" id="UP001374579">
    <property type="component" value="Unassembled WGS sequence"/>
</dbReference>
<protein>
    <submittedName>
        <fullName evidence="3">Uncharacterized protein</fullName>
    </submittedName>
</protein>
<comment type="caution">
    <text evidence="3">The sequence shown here is derived from an EMBL/GenBank/DDBJ whole genome shotgun (WGS) entry which is preliminary data.</text>
</comment>
<dbReference type="EMBL" id="JBAMIC010000022">
    <property type="protein sequence ID" value="KAK7091850.1"/>
    <property type="molecule type" value="Genomic_DNA"/>
</dbReference>
<evidence type="ECO:0000256" key="1">
    <source>
        <dbReference type="SAM" id="MobiDB-lite"/>
    </source>
</evidence>
<dbReference type="AlphaFoldDB" id="A0AAN9G2S4"/>
<keyword evidence="4" id="KW-1185">Reference proteome</keyword>
<evidence type="ECO:0000313" key="3">
    <source>
        <dbReference type="EMBL" id="KAK7091850.1"/>
    </source>
</evidence>
<feature type="region of interest" description="Disordered" evidence="1">
    <location>
        <begin position="26"/>
        <end position="59"/>
    </location>
</feature>
<proteinExistence type="predicted"/>
<organism evidence="3 4">
    <name type="scientific">Littorina saxatilis</name>
    <dbReference type="NCBI Taxonomy" id="31220"/>
    <lineage>
        <taxon>Eukaryota</taxon>
        <taxon>Metazoa</taxon>
        <taxon>Spiralia</taxon>
        <taxon>Lophotrochozoa</taxon>
        <taxon>Mollusca</taxon>
        <taxon>Gastropoda</taxon>
        <taxon>Caenogastropoda</taxon>
        <taxon>Littorinimorpha</taxon>
        <taxon>Littorinoidea</taxon>
        <taxon>Littorinidae</taxon>
        <taxon>Littorina</taxon>
    </lineage>
</organism>